<dbReference type="AlphaFoldDB" id="A0A2P4X8C2"/>
<dbReference type="OrthoDB" id="167286at2759"/>
<feature type="region of interest" description="Disordered" evidence="1">
    <location>
        <begin position="1"/>
        <end position="34"/>
    </location>
</feature>
<keyword evidence="3" id="KW-1185">Reference proteome</keyword>
<dbReference type="EMBL" id="NCKW01015785">
    <property type="protein sequence ID" value="POM61798.1"/>
    <property type="molecule type" value="Genomic_DNA"/>
</dbReference>
<evidence type="ECO:0000256" key="1">
    <source>
        <dbReference type="SAM" id="MobiDB-lite"/>
    </source>
</evidence>
<protein>
    <submittedName>
        <fullName evidence="2">Uncharacterized protein</fullName>
    </submittedName>
</protein>
<evidence type="ECO:0000313" key="3">
    <source>
        <dbReference type="Proteomes" id="UP000237271"/>
    </source>
</evidence>
<name>A0A2P4X8C2_9STRA</name>
<evidence type="ECO:0000313" key="2">
    <source>
        <dbReference type="EMBL" id="POM61798.1"/>
    </source>
</evidence>
<proteinExistence type="predicted"/>
<gene>
    <name evidence="2" type="ORF">PHPALM_29133</name>
</gene>
<accession>A0A2P4X8C2</accession>
<organism evidence="2 3">
    <name type="scientific">Phytophthora palmivora</name>
    <dbReference type="NCBI Taxonomy" id="4796"/>
    <lineage>
        <taxon>Eukaryota</taxon>
        <taxon>Sar</taxon>
        <taxon>Stramenopiles</taxon>
        <taxon>Oomycota</taxon>
        <taxon>Peronosporomycetes</taxon>
        <taxon>Peronosporales</taxon>
        <taxon>Peronosporaceae</taxon>
        <taxon>Phytophthora</taxon>
    </lineage>
</organism>
<comment type="caution">
    <text evidence="2">The sequence shown here is derived from an EMBL/GenBank/DDBJ whole genome shotgun (WGS) entry which is preliminary data.</text>
</comment>
<reference evidence="2 3" key="1">
    <citation type="journal article" date="2017" name="Genome Biol. Evol.">
        <title>Phytophthora megakarya and P. palmivora, closely related causal agents of cacao black pod rot, underwent increases in genome sizes and gene numbers by different mechanisms.</title>
        <authorList>
            <person name="Ali S.S."/>
            <person name="Shao J."/>
            <person name="Lary D.J."/>
            <person name="Kronmiller B."/>
            <person name="Shen D."/>
            <person name="Strem M.D."/>
            <person name="Amoako-Attah I."/>
            <person name="Akrofi A.Y."/>
            <person name="Begoude B.A."/>
            <person name="Ten Hoopen G.M."/>
            <person name="Coulibaly K."/>
            <person name="Kebe B.I."/>
            <person name="Melnick R.L."/>
            <person name="Guiltinan M.J."/>
            <person name="Tyler B.M."/>
            <person name="Meinhardt L.W."/>
            <person name="Bailey B.A."/>
        </authorList>
    </citation>
    <scope>NUCLEOTIDE SEQUENCE [LARGE SCALE GENOMIC DNA]</scope>
    <source>
        <strain evidence="3">sbr112.9</strain>
    </source>
</reference>
<sequence>MVRKKNAKANYARSGGKPTAEKVRNTNQAVSESAYKRDENNYSTVFHDINDSDWNPRIPCFVDGVDAKAEGFGNIMLASMIDEQMVFVFMEGVLYIPSAGYNLFSPGLA</sequence>
<dbReference type="Proteomes" id="UP000237271">
    <property type="component" value="Unassembled WGS sequence"/>
</dbReference>